<keyword evidence="1" id="KW-0863">Zinc-finger</keyword>
<evidence type="ECO:0000313" key="4">
    <source>
        <dbReference type="Proteomes" id="UP000823521"/>
    </source>
</evidence>
<organism evidence="3 4">
    <name type="scientific">Micromonospora echinofusca</name>
    <dbReference type="NCBI Taxonomy" id="47858"/>
    <lineage>
        <taxon>Bacteria</taxon>
        <taxon>Bacillati</taxon>
        <taxon>Actinomycetota</taxon>
        <taxon>Actinomycetes</taxon>
        <taxon>Micromonosporales</taxon>
        <taxon>Micromonosporaceae</taxon>
        <taxon>Micromonospora</taxon>
    </lineage>
</organism>
<dbReference type="RefSeq" id="WP_208814684.1">
    <property type="nucleotide sequence ID" value="NZ_WVUH01000144.1"/>
</dbReference>
<keyword evidence="4" id="KW-1185">Reference proteome</keyword>
<evidence type="ECO:0000259" key="2">
    <source>
        <dbReference type="PROSITE" id="PS50966"/>
    </source>
</evidence>
<evidence type="ECO:0000313" key="3">
    <source>
        <dbReference type="EMBL" id="MBO4207768.1"/>
    </source>
</evidence>
<dbReference type="Proteomes" id="UP000823521">
    <property type="component" value="Unassembled WGS sequence"/>
</dbReference>
<comment type="caution">
    <text evidence="3">The sequence shown here is derived from an EMBL/GenBank/DDBJ whole genome shotgun (WGS) entry which is preliminary data.</text>
</comment>
<feature type="domain" description="SWIM-type" evidence="2">
    <location>
        <begin position="53"/>
        <end position="88"/>
    </location>
</feature>
<proteinExistence type="predicted"/>
<dbReference type="Pfam" id="PF04434">
    <property type="entry name" value="SWIM"/>
    <property type="match status" value="1"/>
</dbReference>
<name>A0ABS3VTS3_MICEH</name>
<sequence length="301" mass="32175">MAVRIDIDALRSEAGPAACEVADRLLAAGEPETLVAADGGVSCVIRESGQPAYEVWVGVTVDGFTAECDCPSTEELCGHAVALTEAALEDGFAWSSAANPEREIDPRVAELAELAATLPTRRLALLLAEYAATDPVLAARLLAYAGKLGPATDAELADARRTIDDLADEATTGDLNQVEKAGRAIVETVQVLAQRPPTGELLLLVEQAARVWDRIVPPLLDAWKEYEEEPGEIGGALRDLHVQLCAEVGPDPDELAERLVGIIRAAEVESCLDEPSDYLTVLGRQRVRRLQQLLRSRPVSG</sequence>
<accession>A0ABS3VTS3</accession>
<dbReference type="InterPro" id="IPR007527">
    <property type="entry name" value="Znf_SWIM"/>
</dbReference>
<keyword evidence="1" id="KW-0479">Metal-binding</keyword>
<evidence type="ECO:0000256" key="1">
    <source>
        <dbReference type="PROSITE-ProRule" id="PRU00325"/>
    </source>
</evidence>
<reference evidence="3 4" key="1">
    <citation type="submission" date="2019-12" db="EMBL/GenBank/DDBJ databases">
        <title>Whole genome sequencing of endophytic Actinobacterium Micromonospora sp. MPMI6T.</title>
        <authorList>
            <person name="Evv R."/>
            <person name="Podile A.R."/>
        </authorList>
    </citation>
    <scope>NUCLEOTIDE SEQUENCE [LARGE SCALE GENOMIC DNA]</scope>
    <source>
        <strain evidence="3 4">MPMI6</strain>
    </source>
</reference>
<gene>
    <name evidence="3" type="ORF">GSF22_17410</name>
</gene>
<keyword evidence="1" id="KW-0862">Zinc</keyword>
<dbReference type="EMBL" id="WVUH01000144">
    <property type="protein sequence ID" value="MBO4207768.1"/>
    <property type="molecule type" value="Genomic_DNA"/>
</dbReference>
<dbReference type="PROSITE" id="PS50966">
    <property type="entry name" value="ZF_SWIM"/>
    <property type="match status" value="1"/>
</dbReference>
<protein>
    <recommendedName>
        <fullName evidence="2">SWIM-type domain-containing protein</fullName>
    </recommendedName>
</protein>